<dbReference type="RefSeq" id="WP_243413218.1">
    <property type="nucleotide sequence ID" value="NZ_JACHVZ010000014.1"/>
</dbReference>
<dbReference type="SUPFAM" id="SSF48613">
    <property type="entry name" value="Heme oxygenase-like"/>
    <property type="match status" value="1"/>
</dbReference>
<protein>
    <recommendedName>
        <fullName evidence="3">Heme oxygenase-like protein</fullName>
    </recommendedName>
</protein>
<keyword evidence="2" id="KW-1185">Reference proteome</keyword>
<evidence type="ECO:0000313" key="1">
    <source>
        <dbReference type="EMBL" id="MBB2930480.1"/>
    </source>
</evidence>
<accession>A0ABR6FUL1</accession>
<dbReference type="EMBL" id="JACHVZ010000014">
    <property type="protein sequence ID" value="MBB2930480.1"/>
    <property type="molecule type" value="Genomic_DNA"/>
</dbReference>
<reference evidence="1 2" key="1">
    <citation type="submission" date="2020-08" db="EMBL/GenBank/DDBJ databases">
        <title>Genomic Encyclopedia of Type Strains, Phase IV (KMG-V): Genome sequencing to study the core and pangenomes of soil and plant-associated prokaryotes.</title>
        <authorList>
            <person name="Whitman W."/>
        </authorList>
    </citation>
    <scope>NUCLEOTIDE SEQUENCE [LARGE SCALE GENOMIC DNA]</scope>
    <source>
        <strain evidence="1 2">SRMrh-85</strain>
    </source>
</reference>
<gene>
    <name evidence="1" type="ORF">FHX59_004943</name>
</gene>
<sequence>MDQIISESRKFCLNSSVVSHTPLIVRTAAGDEFELETGAITADETASLLNSLTEERDVAQLASLLPTRSTEYVHTLVDHLAVHGIIRPVVPSIGRTGLDALLEIEDLSNRLLYQTLYRNEFWINCSNATKPGDIPQSVIYGMVIENYHFLFRESYFDAPVLSYVPNTDVRLAMNEFFAEEYGHDELLLKSLNQIGISREDLAHTVPLPQTMALCNSLAYWSHNDPLFFFTTLGILEGKDIRQDSFLDAAYRIGIDSDFLKPVKAHSDINLQGEHGSLTRKIFSKIPVVDNETMRRMRALTHLFIELYDAFYSSVWQHYSSTGELLRRIDKL</sequence>
<proteinExistence type="predicted"/>
<comment type="caution">
    <text evidence="1">The sequence shown here is derived from an EMBL/GenBank/DDBJ whole genome shotgun (WGS) entry which is preliminary data.</text>
</comment>
<organism evidence="1 2">
    <name type="scientific">Paraburkholderia silvatlantica</name>
    <dbReference type="NCBI Taxonomy" id="321895"/>
    <lineage>
        <taxon>Bacteria</taxon>
        <taxon>Pseudomonadati</taxon>
        <taxon>Pseudomonadota</taxon>
        <taxon>Betaproteobacteria</taxon>
        <taxon>Burkholderiales</taxon>
        <taxon>Burkholderiaceae</taxon>
        <taxon>Paraburkholderia</taxon>
    </lineage>
</organism>
<dbReference type="Proteomes" id="UP000533533">
    <property type="component" value="Unassembled WGS sequence"/>
</dbReference>
<evidence type="ECO:0000313" key="2">
    <source>
        <dbReference type="Proteomes" id="UP000533533"/>
    </source>
</evidence>
<name>A0ABR6FUL1_9BURK</name>
<dbReference type="Pfam" id="PF14518">
    <property type="entry name" value="Haem_oxygenas_2"/>
    <property type="match status" value="1"/>
</dbReference>
<dbReference type="Gene3D" id="1.20.910.10">
    <property type="entry name" value="Heme oxygenase-like"/>
    <property type="match status" value="1"/>
</dbReference>
<dbReference type="InterPro" id="IPR016084">
    <property type="entry name" value="Haem_Oase-like_multi-hlx"/>
</dbReference>
<evidence type="ECO:0008006" key="3">
    <source>
        <dbReference type="Google" id="ProtNLM"/>
    </source>
</evidence>